<evidence type="ECO:0000313" key="2">
    <source>
        <dbReference type="Proteomes" id="UP001157910"/>
    </source>
</evidence>
<reference evidence="1 2" key="1">
    <citation type="submission" date="2017-05" db="EMBL/GenBank/DDBJ databases">
        <authorList>
            <person name="Varghese N."/>
            <person name="Submissions S."/>
        </authorList>
    </citation>
    <scope>NUCLEOTIDE SEQUENCE [LARGE SCALE GENOMIC DNA]</scope>
    <source>
        <strain evidence="1 2">SM16</strain>
    </source>
</reference>
<proteinExistence type="predicted"/>
<organism evidence="1 2">
    <name type="scientific">Novosphingobium panipatense</name>
    <dbReference type="NCBI Taxonomy" id="428991"/>
    <lineage>
        <taxon>Bacteria</taxon>
        <taxon>Pseudomonadati</taxon>
        <taxon>Pseudomonadota</taxon>
        <taxon>Alphaproteobacteria</taxon>
        <taxon>Sphingomonadales</taxon>
        <taxon>Sphingomonadaceae</taxon>
        <taxon>Novosphingobium</taxon>
    </lineage>
</organism>
<comment type="caution">
    <text evidence="1">The sequence shown here is derived from an EMBL/GenBank/DDBJ whole genome shotgun (WGS) entry which is preliminary data.</text>
</comment>
<accession>A0ABY1QIU5</accession>
<evidence type="ECO:0000313" key="1">
    <source>
        <dbReference type="EMBL" id="SMP72157.1"/>
    </source>
</evidence>
<keyword evidence="2" id="KW-1185">Reference proteome</keyword>
<sequence length="98" mass="10575">MILDGGVVALFRSDRDLTQRNAVDTVIGKQLFRRLNDLDARRDRCDVTPPAPLRSGIGGEVVHTIAFLSRQATLRKPLLAGICGIAPSQGQQHSVSAV</sequence>
<dbReference type="EMBL" id="FXUI01000006">
    <property type="protein sequence ID" value="SMP72157.1"/>
    <property type="molecule type" value="Genomic_DNA"/>
</dbReference>
<name>A0ABY1QIU5_9SPHN</name>
<protein>
    <submittedName>
        <fullName evidence="1">Uncharacterized protein</fullName>
    </submittedName>
</protein>
<gene>
    <name evidence="1" type="ORF">SAMN06296065_106142</name>
</gene>
<dbReference type="Proteomes" id="UP001157910">
    <property type="component" value="Unassembled WGS sequence"/>
</dbReference>